<dbReference type="EMBL" id="ML170185">
    <property type="protein sequence ID" value="TDL20770.1"/>
    <property type="molecule type" value="Genomic_DNA"/>
</dbReference>
<keyword evidence="2" id="KW-0472">Membrane</keyword>
<evidence type="ECO:0000313" key="4">
    <source>
        <dbReference type="Proteomes" id="UP000294933"/>
    </source>
</evidence>
<dbReference type="Proteomes" id="UP000294933">
    <property type="component" value="Unassembled WGS sequence"/>
</dbReference>
<proteinExistence type="predicted"/>
<feature type="transmembrane region" description="Helical" evidence="2">
    <location>
        <begin position="164"/>
        <end position="185"/>
    </location>
</feature>
<evidence type="ECO:0000256" key="1">
    <source>
        <dbReference type="SAM" id="MobiDB-lite"/>
    </source>
</evidence>
<feature type="compositionally biased region" description="Basic and acidic residues" evidence="1">
    <location>
        <begin position="54"/>
        <end position="70"/>
    </location>
</feature>
<reference evidence="3 4" key="1">
    <citation type="submission" date="2018-06" db="EMBL/GenBank/DDBJ databases">
        <title>A transcriptomic atlas of mushroom development highlights an independent origin of complex multicellularity.</title>
        <authorList>
            <consortium name="DOE Joint Genome Institute"/>
            <person name="Krizsan K."/>
            <person name="Almasi E."/>
            <person name="Merenyi Z."/>
            <person name="Sahu N."/>
            <person name="Viragh M."/>
            <person name="Koszo T."/>
            <person name="Mondo S."/>
            <person name="Kiss B."/>
            <person name="Balint B."/>
            <person name="Kues U."/>
            <person name="Barry K."/>
            <person name="Hegedus J.C."/>
            <person name="Henrissat B."/>
            <person name="Johnson J."/>
            <person name="Lipzen A."/>
            <person name="Ohm R."/>
            <person name="Nagy I."/>
            <person name="Pangilinan J."/>
            <person name="Yan J."/>
            <person name="Xiong Y."/>
            <person name="Grigoriev I.V."/>
            <person name="Hibbett D.S."/>
            <person name="Nagy L.G."/>
        </authorList>
    </citation>
    <scope>NUCLEOTIDE SEQUENCE [LARGE SCALE GENOMIC DNA]</scope>
    <source>
        <strain evidence="3 4">SZMC22713</strain>
    </source>
</reference>
<dbReference type="VEuPathDB" id="FungiDB:BD410DRAFT_356476"/>
<feature type="region of interest" description="Disordered" evidence="1">
    <location>
        <begin position="1"/>
        <end position="31"/>
    </location>
</feature>
<organism evidence="3 4">
    <name type="scientific">Rickenella mellea</name>
    <dbReference type="NCBI Taxonomy" id="50990"/>
    <lineage>
        <taxon>Eukaryota</taxon>
        <taxon>Fungi</taxon>
        <taxon>Dikarya</taxon>
        <taxon>Basidiomycota</taxon>
        <taxon>Agaricomycotina</taxon>
        <taxon>Agaricomycetes</taxon>
        <taxon>Hymenochaetales</taxon>
        <taxon>Rickenellaceae</taxon>
        <taxon>Rickenella</taxon>
    </lineage>
</organism>
<accession>A0A4Y7Q1V0</accession>
<gene>
    <name evidence="3" type="ORF">BD410DRAFT_356476</name>
</gene>
<keyword evidence="2" id="KW-1133">Transmembrane helix</keyword>
<name>A0A4Y7Q1V0_9AGAM</name>
<evidence type="ECO:0000313" key="3">
    <source>
        <dbReference type="EMBL" id="TDL20770.1"/>
    </source>
</evidence>
<keyword evidence="4" id="KW-1185">Reference proteome</keyword>
<dbReference type="AlphaFoldDB" id="A0A4Y7Q1V0"/>
<sequence>MRQNATAARSNHDTPRHANSAATETVRPGERWAGWWRQRGGNSNASRLGVGDGVRWRHEGPTGRGARREGCGGQLTGWRISPYPPPLVLVFGRVGCLSGQDTYHFDNHAIQNRVYGDRHLGVIVNSTTPRQTLAKNWQLISCVTSVLRNKFDTYASPQRKVDRAGVLVALFCVMPCGTTAIVFLSCEFRLI</sequence>
<feature type="region of interest" description="Disordered" evidence="1">
    <location>
        <begin position="44"/>
        <end position="71"/>
    </location>
</feature>
<evidence type="ECO:0000256" key="2">
    <source>
        <dbReference type="SAM" id="Phobius"/>
    </source>
</evidence>
<protein>
    <submittedName>
        <fullName evidence="3">Uncharacterized protein</fullName>
    </submittedName>
</protein>
<keyword evidence="2" id="KW-0812">Transmembrane</keyword>